<evidence type="ECO:0000313" key="2">
    <source>
        <dbReference type="Proteomes" id="UP000471640"/>
    </source>
</evidence>
<organism evidence="1 2">
    <name type="scientific">Thiorhodococcus mannitoliphagus</name>
    <dbReference type="NCBI Taxonomy" id="329406"/>
    <lineage>
        <taxon>Bacteria</taxon>
        <taxon>Pseudomonadati</taxon>
        <taxon>Pseudomonadota</taxon>
        <taxon>Gammaproteobacteria</taxon>
        <taxon>Chromatiales</taxon>
        <taxon>Chromatiaceae</taxon>
        <taxon>Thiorhodococcus</taxon>
    </lineage>
</organism>
<dbReference type="RefSeq" id="WP_164654127.1">
    <property type="nucleotide sequence ID" value="NZ_JAAIJR010000043.1"/>
</dbReference>
<evidence type="ECO:0000313" key="1">
    <source>
        <dbReference type="EMBL" id="NEX21022.1"/>
    </source>
</evidence>
<gene>
    <name evidence="1" type="ORF">G3480_11980</name>
</gene>
<sequence>MTNKKNSPPIRISEAILRVAEPLIRKYPKRERISAAIELAMFSWNASLITEIDREEIEKNLIESMPGKLNATEIAATMQQTDILIKRKKELYPEVDYLIVNHSLSFEDSGRITLNVNTIAQ</sequence>
<keyword evidence="2" id="KW-1185">Reference proteome</keyword>
<proteinExistence type="predicted"/>
<name>A0A6P1DY08_9GAMM</name>
<comment type="caution">
    <text evidence="1">The sequence shown here is derived from an EMBL/GenBank/DDBJ whole genome shotgun (WGS) entry which is preliminary data.</text>
</comment>
<accession>A0A6P1DY08</accession>
<reference evidence="1 2" key="2">
    <citation type="submission" date="2020-02" db="EMBL/GenBank/DDBJ databases">
        <title>Genome sequences of Thiorhodococcus mannitoliphagus and Thiorhodococcus minor, purple sulfur photosynthetic bacteria in the gammaproteobacterial family, Chromatiaceae.</title>
        <authorList>
            <person name="Aviles F.A."/>
            <person name="Meyer T.E."/>
            <person name="Kyndt J.A."/>
        </authorList>
    </citation>
    <scope>NUCLEOTIDE SEQUENCE [LARGE SCALE GENOMIC DNA]</scope>
    <source>
        <strain evidence="1 2">DSM 18266</strain>
    </source>
</reference>
<protein>
    <submittedName>
        <fullName evidence="1">Uncharacterized protein</fullName>
    </submittedName>
</protein>
<reference evidence="2" key="1">
    <citation type="journal article" date="2020" name="Microbiol. Resour. Announc.">
        <title>Draft Genome Sequences of Thiorhodococcus mannitoliphagus and Thiorhodococcus minor, Purple Sulfur Photosynthetic Bacteria in the Gammaproteobacterial Family Chromatiaceae.</title>
        <authorList>
            <person name="Aviles F.A."/>
            <person name="Meyer T.E."/>
            <person name="Kyndt J.A."/>
        </authorList>
    </citation>
    <scope>NUCLEOTIDE SEQUENCE [LARGE SCALE GENOMIC DNA]</scope>
    <source>
        <strain evidence="2">DSM 18266</strain>
    </source>
</reference>
<dbReference type="EMBL" id="JAAIJR010000043">
    <property type="protein sequence ID" value="NEX21022.1"/>
    <property type="molecule type" value="Genomic_DNA"/>
</dbReference>
<dbReference type="AlphaFoldDB" id="A0A6P1DY08"/>
<dbReference type="Proteomes" id="UP000471640">
    <property type="component" value="Unassembled WGS sequence"/>
</dbReference>